<dbReference type="AlphaFoldDB" id="A0AAE3EX50"/>
<reference evidence="6" key="1">
    <citation type="submission" date="2023-02" db="EMBL/GenBank/DDBJ databases">
        <title>Genome of Flavobacteriaceae gen. nov. sp. strain F89.</title>
        <authorList>
            <person name="Wang Y."/>
        </authorList>
    </citation>
    <scope>NUCLEOTIDE SEQUENCE</scope>
    <source>
        <strain evidence="6">F89</strain>
    </source>
</reference>
<keyword evidence="7" id="KW-1185">Reference proteome</keyword>
<dbReference type="InterPro" id="IPR036477">
    <property type="entry name" value="Formyl_transf_N_sf"/>
</dbReference>
<dbReference type="PANTHER" id="PTHR43369:SF2">
    <property type="entry name" value="PHOSPHORIBOSYLGLYCINAMIDE FORMYLTRANSFERASE"/>
    <property type="match status" value="1"/>
</dbReference>
<keyword evidence="4" id="KW-0658">Purine biosynthesis</keyword>
<organism evidence="6 7">
    <name type="scientific">Cerina litoralis</name>
    <dbReference type="NCBI Taxonomy" id="2874477"/>
    <lineage>
        <taxon>Bacteria</taxon>
        <taxon>Pseudomonadati</taxon>
        <taxon>Bacteroidota</taxon>
        <taxon>Flavobacteriia</taxon>
        <taxon>Flavobacteriales</taxon>
        <taxon>Flavobacteriaceae</taxon>
        <taxon>Cerina</taxon>
    </lineage>
</organism>
<comment type="pathway">
    <text evidence="1">Purine metabolism; IMP biosynthesis via de novo pathway; N(2)-formyl-N(1)-(5-phospho-D-ribosyl)glycinamide from N(1)-(5-phospho-D-ribosyl)glycinamide (10-formyl THF route): step 1/1.</text>
</comment>
<dbReference type="GO" id="GO:0005829">
    <property type="term" value="C:cytosol"/>
    <property type="evidence" value="ECO:0007669"/>
    <property type="project" value="TreeGrafter"/>
</dbReference>
<keyword evidence="3" id="KW-0808">Transferase</keyword>
<feature type="domain" description="Formyl transferase N-terminal" evidence="5">
    <location>
        <begin position="9"/>
        <end position="186"/>
    </location>
</feature>
<proteinExistence type="predicted"/>
<evidence type="ECO:0000259" key="5">
    <source>
        <dbReference type="Pfam" id="PF00551"/>
    </source>
</evidence>
<dbReference type="RefSeq" id="WP_317902343.1">
    <property type="nucleotide sequence ID" value="NZ_JAIRBC010000014.1"/>
</dbReference>
<evidence type="ECO:0000256" key="3">
    <source>
        <dbReference type="ARBA" id="ARBA00022679"/>
    </source>
</evidence>
<comment type="caution">
    <text evidence="6">The sequence shown here is derived from an EMBL/GenBank/DDBJ whole genome shotgun (WGS) entry which is preliminary data.</text>
</comment>
<dbReference type="Gene3D" id="3.40.50.170">
    <property type="entry name" value="Formyl transferase, N-terminal domain"/>
    <property type="match status" value="1"/>
</dbReference>
<dbReference type="GO" id="GO:0006189">
    <property type="term" value="P:'de novo' IMP biosynthetic process"/>
    <property type="evidence" value="ECO:0007669"/>
    <property type="project" value="TreeGrafter"/>
</dbReference>
<name>A0AAE3EX50_9FLAO</name>
<evidence type="ECO:0000256" key="2">
    <source>
        <dbReference type="ARBA" id="ARBA00012254"/>
    </source>
</evidence>
<dbReference type="Pfam" id="PF00551">
    <property type="entry name" value="Formyl_trans_N"/>
    <property type="match status" value="1"/>
</dbReference>
<accession>A0AAE3EX50</accession>
<dbReference type="EC" id="2.1.2.2" evidence="2"/>
<dbReference type="EMBL" id="JAIRBC010000014">
    <property type="protein sequence ID" value="MCG2461196.1"/>
    <property type="molecule type" value="Genomic_DNA"/>
</dbReference>
<dbReference type="SUPFAM" id="SSF53328">
    <property type="entry name" value="Formyltransferase"/>
    <property type="match status" value="1"/>
</dbReference>
<protein>
    <recommendedName>
        <fullName evidence="2">phosphoribosylglycinamide formyltransferase 1</fullName>
        <ecNumber evidence="2">2.1.2.2</ecNumber>
    </recommendedName>
</protein>
<dbReference type="Proteomes" id="UP001200642">
    <property type="component" value="Unassembled WGS sequence"/>
</dbReference>
<evidence type="ECO:0000313" key="7">
    <source>
        <dbReference type="Proteomes" id="UP001200642"/>
    </source>
</evidence>
<gene>
    <name evidence="6" type="ORF">K8352_10590</name>
</gene>
<dbReference type="PANTHER" id="PTHR43369">
    <property type="entry name" value="PHOSPHORIBOSYLGLYCINAMIDE FORMYLTRANSFERASE"/>
    <property type="match status" value="1"/>
</dbReference>
<evidence type="ECO:0000256" key="4">
    <source>
        <dbReference type="ARBA" id="ARBA00022755"/>
    </source>
</evidence>
<dbReference type="GO" id="GO:0004644">
    <property type="term" value="F:phosphoribosylglycinamide formyltransferase activity"/>
    <property type="evidence" value="ECO:0007669"/>
    <property type="project" value="UniProtKB-EC"/>
</dbReference>
<sequence>MNTKPTSWAFLTTGWGKNAKDIIDHCFSVKKCPFKISLLIYAQDDCGAAESAKKYGLDAVQIKRTDYENAMQYQEQIINVLKRKTIDYIFLLNYKYLIRKDLLNAYPERILNVHPSLFPSFLGTKTAIQDALDYGVKITGITTHVIDDEYDKGNILLQKAIRIRKNDTFDSLYPQFSKKGKKLILKTMRLIEKDYKNKRNSF</sequence>
<evidence type="ECO:0000313" key="6">
    <source>
        <dbReference type="EMBL" id="MCG2461196.1"/>
    </source>
</evidence>
<dbReference type="InterPro" id="IPR002376">
    <property type="entry name" value="Formyl_transf_N"/>
</dbReference>
<evidence type="ECO:0000256" key="1">
    <source>
        <dbReference type="ARBA" id="ARBA00005054"/>
    </source>
</evidence>